<feature type="domain" description="3-oxo-5-alpha-steroid 4-dehydrogenase C-terminal" evidence="10">
    <location>
        <begin position="98"/>
        <end position="212"/>
    </location>
</feature>
<dbReference type="STRING" id="35570.A0A1I8PJK6"/>
<comment type="pathway">
    <text evidence="9">Protein modification; protein glycosylation.</text>
</comment>
<evidence type="ECO:0000256" key="4">
    <source>
        <dbReference type="ARBA" id="ARBA00022989"/>
    </source>
</evidence>
<dbReference type="AlphaFoldDB" id="A0A1I8PJK6"/>
<dbReference type="PANTHER" id="PTHR14624">
    <property type="entry name" value="DFG10 PROTEIN"/>
    <property type="match status" value="1"/>
</dbReference>
<dbReference type="EC" id="1.3.1.94" evidence="2 9"/>
<evidence type="ECO:0000259" key="10">
    <source>
        <dbReference type="Pfam" id="PF02544"/>
    </source>
</evidence>
<reference evidence="11" key="1">
    <citation type="submission" date="2020-05" db="UniProtKB">
        <authorList>
            <consortium name="EnsemblMetazoa"/>
        </authorList>
    </citation>
    <scope>IDENTIFICATION</scope>
    <source>
        <strain evidence="11">USDA</strain>
    </source>
</reference>
<name>A0A1I8PJK6_STOCA</name>
<feature type="transmembrane region" description="Helical" evidence="9">
    <location>
        <begin position="16"/>
        <end position="34"/>
    </location>
</feature>
<proteinExistence type="inferred from homology"/>
<keyword evidence="9" id="KW-0521">NADP</keyword>
<protein>
    <recommendedName>
        <fullName evidence="7 9">Polyprenal reductase</fullName>
        <ecNumber evidence="2 9">1.3.1.94</ecNumber>
    </recommendedName>
</protein>
<dbReference type="PANTHER" id="PTHR14624:SF0">
    <property type="entry name" value="POLYPRENOL REDUCTASE"/>
    <property type="match status" value="1"/>
</dbReference>
<comment type="function">
    <text evidence="9">Plays a key role in early steps of protein N-linked glycosylation by being involved in the conversion of polyprenol into dolichol. Acts as a polyprenal reductase that mediates the reduction of polyprenal into dolichal in a NADP-dependent mechanism. Dolichols are required for the synthesis of dolichol-linked monosaccharides and the oligosaccharide precursor used for N-glycosylation.</text>
</comment>
<evidence type="ECO:0000313" key="11">
    <source>
        <dbReference type="EnsemblMetazoa" id="SCAU008691-PA"/>
    </source>
</evidence>
<comment type="similarity">
    <text evidence="6 9">Belongs to the steroid 5-alpha reductase family. Polyprenal reductase subfamily.</text>
</comment>
<keyword evidence="5 9" id="KW-0472">Membrane</keyword>
<evidence type="ECO:0000256" key="2">
    <source>
        <dbReference type="ARBA" id="ARBA00012522"/>
    </source>
</evidence>
<evidence type="ECO:0000256" key="7">
    <source>
        <dbReference type="ARBA" id="ARBA00047186"/>
    </source>
</evidence>
<comment type="catalytic activity">
    <reaction evidence="8 9">
        <text>a di-trans,poly-cis-dolichal + NADP(+) = a di-trans,poly-cis-polyprenal + NADPH + H(+)</text>
        <dbReference type="Rhea" id="RHEA:80727"/>
        <dbReference type="Rhea" id="RHEA-COMP:19536"/>
        <dbReference type="Rhea" id="RHEA-COMP:19537"/>
        <dbReference type="ChEBI" id="CHEBI:15378"/>
        <dbReference type="ChEBI" id="CHEBI:57783"/>
        <dbReference type="ChEBI" id="CHEBI:58349"/>
        <dbReference type="ChEBI" id="CHEBI:231623"/>
        <dbReference type="ChEBI" id="CHEBI:231637"/>
        <dbReference type="EC" id="1.3.1.94"/>
    </reaction>
    <physiologicalReaction direction="right-to-left" evidence="8 9">
        <dbReference type="Rhea" id="RHEA:80729"/>
    </physiologicalReaction>
</comment>
<dbReference type="OrthoDB" id="5788137at2759"/>
<keyword evidence="3 9" id="KW-0812">Transmembrane</keyword>
<keyword evidence="9" id="KW-0256">Endoplasmic reticulum</keyword>
<evidence type="ECO:0000256" key="6">
    <source>
        <dbReference type="ARBA" id="ARBA00046320"/>
    </source>
</evidence>
<feature type="transmembrane region" description="Helical" evidence="9">
    <location>
        <begin position="95"/>
        <end position="112"/>
    </location>
</feature>
<dbReference type="EnsemblMetazoa" id="SCAU008691-RA">
    <property type="protein sequence ID" value="SCAU008691-PA"/>
    <property type="gene ID" value="SCAU008691"/>
</dbReference>
<accession>A0A1I8PJK6</accession>
<dbReference type="UniPathway" id="UPA00378"/>
<evidence type="ECO:0000256" key="5">
    <source>
        <dbReference type="ARBA" id="ARBA00023136"/>
    </source>
</evidence>
<dbReference type="KEGG" id="scac:106086027"/>
<evidence type="ECO:0000256" key="3">
    <source>
        <dbReference type="ARBA" id="ARBA00022692"/>
    </source>
</evidence>
<evidence type="ECO:0000256" key="9">
    <source>
        <dbReference type="RuleBase" id="RU367081"/>
    </source>
</evidence>
<dbReference type="InterPro" id="IPR001104">
    <property type="entry name" value="3-oxo-5_a-steroid_4-DH_C"/>
</dbReference>
<dbReference type="GO" id="GO:0016095">
    <property type="term" value="P:polyprenol catabolic process"/>
    <property type="evidence" value="ECO:0007669"/>
    <property type="project" value="UniProtKB-UniRule"/>
</dbReference>
<dbReference type="Proteomes" id="UP000095300">
    <property type="component" value="Unassembled WGS sequence"/>
</dbReference>
<dbReference type="GO" id="GO:0005789">
    <property type="term" value="C:endoplasmic reticulum membrane"/>
    <property type="evidence" value="ECO:0007669"/>
    <property type="project" value="UniProtKB-SubCell"/>
</dbReference>
<dbReference type="GO" id="GO:0102389">
    <property type="term" value="F:polyprenol reductase activity"/>
    <property type="evidence" value="ECO:0007669"/>
    <property type="project" value="UniProtKB-UniRule"/>
</dbReference>
<dbReference type="GO" id="GO:0003865">
    <property type="term" value="F:3-oxo-5-alpha-steroid 4-dehydrogenase activity"/>
    <property type="evidence" value="ECO:0007669"/>
    <property type="project" value="TreeGrafter"/>
</dbReference>
<keyword evidence="4 9" id="KW-1133">Transmembrane helix</keyword>
<dbReference type="InterPro" id="IPR039698">
    <property type="entry name" value="Dfg10/SRD5A3"/>
</dbReference>
<feature type="transmembrane region" description="Helical" evidence="9">
    <location>
        <begin position="55"/>
        <end position="75"/>
    </location>
</feature>
<dbReference type="Pfam" id="PF02544">
    <property type="entry name" value="Steroid_dh"/>
    <property type="match status" value="1"/>
</dbReference>
<dbReference type="VEuPathDB" id="VectorBase:SCAU008691"/>
<evidence type="ECO:0000256" key="8">
    <source>
        <dbReference type="ARBA" id="ARBA00049427"/>
    </source>
</evidence>
<keyword evidence="9" id="KW-0560">Oxidoreductase</keyword>
<evidence type="ECO:0000256" key="1">
    <source>
        <dbReference type="ARBA" id="ARBA00004127"/>
    </source>
</evidence>
<dbReference type="PROSITE" id="PS50244">
    <property type="entry name" value="S5A_REDUCTASE"/>
    <property type="match status" value="1"/>
</dbReference>
<dbReference type="GO" id="GO:0006488">
    <property type="term" value="P:dolichol-linked oligosaccharide biosynthetic process"/>
    <property type="evidence" value="ECO:0007669"/>
    <property type="project" value="UniProtKB-UniRule"/>
</dbReference>
<dbReference type="GO" id="GO:0160198">
    <property type="term" value="F:polyprenal reductase activity"/>
    <property type="evidence" value="ECO:0007669"/>
    <property type="project" value="UniProtKB-EC"/>
</dbReference>
<organism evidence="11 12">
    <name type="scientific">Stomoxys calcitrans</name>
    <name type="common">Stable fly</name>
    <name type="synonym">Conops calcitrans</name>
    <dbReference type="NCBI Taxonomy" id="35570"/>
    <lineage>
        <taxon>Eukaryota</taxon>
        <taxon>Metazoa</taxon>
        <taxon>Ecdysozoa</taxon>
        <taxon>Arthropoda</taxon>
        <taxon>Hexapoda</taxon>
        <taxon>Insecta</taxon>
        <taxon>Pterygota</taxon>
        <taxon>Neoptera</taxon>
        <taxon>Endopterygota</taxon>
        <taxon>Diptera</taxon>
        <taxon>Brachycera</taxon>
        <taxon>Muscomorpha</taxon>
        <taxon>Muscoidea</taxon>
        <taxon>Muscidae</taxon>
        <taxon>Stomoxys</taxon>
    </lineage>
</organism>
<gene>
    <name evidence="11" type="primary">106086027</name>
</gene>
<evidence type="ECO:0000313" key="12">
    <source>
        <dbReference type="Proteomes" id="UP000095300"/>
    </source>
</evidence>
<feature type="transmembrane region" description="Helical" evidence="9">
    <location>
        <begin position="155"/>
        <end position="179"/>
    </location>
</feature>
<sequence length="212" mass="24909">MAMLFAYAVGGRRQQVLIESTTCFIVITLMCLQCTRRCFETNCVQILSRKSQLNVLYYIIGYLHYFGILLIPMINAEGFVEGSKPSSINLFNMPLGQYVCILMFLMCWWYQYRSNIMLVNFRKDYKTGKVKTEEYILPRGGLFEYVSSPHMLCEVGMYIALLGFLYRLTTWWLVILWVVSNQIYVSVSSHSWYKKTFVNYPTKRKAIFPMIL</sequence>
<comment type="subcellular location">
    <subcellularLocation>
        <location evidence="1">Endomembrane system</location>
        <topology evidence="1">Multi-pass membrane protein</topology>
    </subcellularLocation>
    <subcellularLocation>
        <location evidence="9">Endoplasmic reticulum membrane</location>
    </subcellularLocation>
</comment>
<keyword evidence="12" id="KW-1185">Reference proteome</keyword>